<dbReference type="Proteomes" id="UP000002805">
    <property type="component" value="Chromosome"/>
</dbReference>
<accession>B5HE81</accession>
<evidence type="ECO:0000313" key="1">
    <source>
        <dbReference type="EMBL" id="EDY65142.1"/>
    </source>
</evidence>
<sequence>MTSDIDWRELDLEHRSSWRRIFNEDWKNDSPEAACPICSHHTLHRWYKQESVQAKVLRGQSFIGHGRLWEWCSKCHAYEYYPDGFVPAWWKEPYPVDPALLKYDPGPIDAARAKAAERRSTNAGDIPN</sequence>
<name>B5HE81_STRE2</name>
<dbReference type="HOGENOM" id="CLU_161912_0_0_11"/>
<evidence type="ECO:0000313" key="2">
    <source>
        <dbReference type="Proteomes" id="UP000002805"/>
    </source>
</evidence>
<reference evidence="2" key="1">
    <citation type="submission" date="2008-02" db="EMBL/GenBank/DDBJ databases">
        <authorList>
            <consortium name="The Broad Institute Genome Sequencing Platform"/>
            <person name="Fischbach M."/>
            <person name="Ward D."/>
            <person name="Young S."/>
            <person name="Jaffe D."/>
            <person name="Gnerre S."/>
            <person name="Berlin A."/>
            <person name="Heiman D."/>
            <person name="Hepburn T."/>
            <person name="Sykes S."/>
            <person name="Alvarado L."/>
            <person name="Kodira C.D."/>
            <person name="Straight P."/>
            <person name="Clardy J."/>
            <person name="Hung D."/>
            <person name="Kolter R."/>
            <person name="Mekalanos J."/>
            <person name="Walker S."/>
            <person name="Walsh C.T."/>
            <person name="Lander E."/>
            <person name="Galagan J."/>
            <person name="Nusbaum C."/>
            <person name="Birren B."/>
        </authorList>
    </citation>
    <scope>NUCLEOTIDE SEQUENCE [LARGE SCALE GENOMIC DNA]</scope>
    <source>
        <strain evidence="2">ATCC 25486 / DSM 40338 / CBS 914.69 / JCM 4507 / NBRC 13074 / NRRL 2958 / 5647</strain>
    </source>
</reference>
<dbReference type="GeneID" id="97234652"/>
<protein>
    <submittedName>
        <fullName evidence="1">Uncharacterized protein</fullName>
    </submittedName>
</protein>
<organism evidence="1 2">
    <name type="scientific">Streptomyces pristinaespiralis (strain ATCC 25486 / DSM 40338 / CBS 914.69 / JCM 4507 / KCC S-0507 / NBRC 13074 / NRRL 2958 / 5647)</name>
    <dbReference type="NCBI Taxonomy" id="457429"/>
    <lineage>
        <taxon>Bacteria</taxon>
        <taxon>Bacillati</taxon>
        <taxon>Actinomycetota</taxon>
        <taxon>Actinomycetes</taxon>
        <taxon>Kitasatosporales</taxon>
        <taxon>Streptomycetaceae</taxon>
        <taxon>Streptomyces</taxon>
    </lineage>
</organism>
<gene>
    <name evidence="1" type="ORF">SSDG_03465</name>
</gene>
<reference evidence="2" key="2">
    <citation type="submission" date="2009-10" db="EMBL/GenBank/DDBJ databases">
        <title>The genome sequence of Streptomyces pristinaespiralis strain ATCC 25486.</title>
        <authorList>
            <consortium name="The Broad Institute Genome Sequencing Platform"/>
            <consortium name="Broad Institute Microbial Sequencing Center"/>
            <person name="Fischbach M."/>
            <person name="Godfrey P."/>
            <person name="Ward D."/>
            <person name="Young S."/>
            <person name="Zeng Q."/>
            <person name="Koehrsen M."/>
            <person name="Alvarado L."/>
            <person name="Berlin A.M."/>
            <person name="Bochicchio J."/>
            <person name="Borenstein D."/>
            <person name="Chapman S.B."/>
            <person name="Chen Z."/>
            <person name="Engels R."/>
            <person name="Freedman E."/>
            <person name="Gellesch M."/>
            <person name="Goldberg J."/>
            <person name="Griggs A."/>
            <person name="Gujja S."/>
            <person name="Heilman E.R."/>
            <person name="Heiman D.I."/>
            <person name="Hepburn T.A."/>
            <person name="Howarth C."/>
            <person name="Jen D."/>
            <person name="Larson L."/>
            <person name="Lewis B."/>
            <person name="Mehta T."/>
            <person name="Park D."/>
            <person name="Pearson M."/>
            <person name="Richards J."/>
            <person name="Roberts A."/>
            <person name="Saif S."/>
            <person name="Shea T.D."/>
            <person name="Shenoy N."/>
            <person name="Sisk P."/>
            <person name="Stolte C."/>
            <person name="Sykes S.N."/>
            <person name="Thomson T."/>
            <person name="Walk T."/>
            <person name="White J."/>
            <person name="Yandava C."/>
            <person name="Straight P."/>
            <person name="Clardy J."/>
            <person name="Hung D."/>
            <person name="Kolter R."/>
            <person name="Mekalanos J."/>
            <person name="Walker S."/>
            <person name="Walsh C.T."/>
            <person name="Wieland-Brown L.C."/>
            <person name="Haas B."/>
            <person name="Nusbaum C."/>
            <person name="Birren B."/>
        </authorList>
    </citation>
    <scope>NUCLEOTIDE SEQUENCE [LARGE SCALE GENOMIC DNA]</scope>
    <source>
        <strain evidence="2">ATCC 25486 / DSM 40338 / CBS 914.69 / JCM 4507 / NBRC 13074 / NRRL 2958 / 5647</strain>
    </source>
</reference>
<dbReference type="AlphaFoldDB" id="B5HE81"/>
<proteinExistence type="predicted"/>
<keyword evidence="2" id="KW-1185">Reference proteome</keyword>
<dbReference type="RefSeq" id="WP_005316284.1">
    <property type="nucleotide sequence ID" value="NZ_CM000950.1"/>
</dbReference>
<dbReference type="EMBL" id="CM000950">
    <property type="protein sequence ID" value="EDY65142.1"/>
    <property type="molecule type" value="Genomic_DNA"/>
</dbReference>